<dbReference type="InterPro" id="IPR032733">
    <property type="entry name" value="HAUS3_N"/>
</dbReference>
<dbReference type="Proteomes" id="UP001479436">
    <property type="component" value="Unassembled WGS sequence"/>
</dbReference>
<evidence type="ECO:0000256" key="2">
    <source>
        <dbReference type="ARBA" id="ARBA00009645"/>
    </source>
</evidence>
<keyword evidence="13" id="KW-1185">Reference proteome</keyword>
<keyword evidence="6" id="KW-0498">Mitosis</keyword>
<comment type="subcellular location">
    <subcellularLocation>
        <location evidence="1">Cytoplasm</location>
        <location evidence="1">Cytoskeleton</location>
        <location evidence="1">Spindle</location>
    </subcellularLocation>
</comment>
<organism evidence="12 13">
    <name type="scientific">Basidiobolus ranarum</name>
    <dbReference type="NCBI Taxonomy" id="34480"/>
    <lineage>
        <taxon>Eukaryota</taxon>
        <taxon>Fungi</taxon>
        <taxon>Fungi incertae sedis</taxon>
        <taxon>Zoopagomycota</taxon>
        <taxon>Entomophthoromycotina</taxon>
        <taxon>Basidiobolomycetes</taxon>
        <taxon>Basidiobolales</taxon>
        <taxon>Basidiobolaceae</taxon>
        <taxon>Basidiobolus</taxon>
    </lineage>
</organism>
<keyword evidence="3" id="KW-0963">Cytoplasm</keyword>
<evidence type="ECO:0000256" key="6">
    <source>
        <dbReference type="ARBA" id="ARBA00022776"/>
    </source>
</evidence>
<dbReference type="EMBL" id="JASJQH010006885">
    <property type="protein sequence ID" value="KAK9729087.1"/>
    <property type="molecule type" value="Genomic_DNA"/>
</dbReference>
<dbReference type="Pfam" id="PF14932">
    <property type="entry name" value="HAUS-augmin3"/>
    <property type="match status" value="1"/>
</dbReference>
<gene>
    <name evidence="12" type="ORF">K7432_000530</name>
</gene>
<keyword evidence="9" id="KW-0131">Cell cycle</keyword>
<evidence type="ECO:0000256" key="4">
    <source>
        <dbReference type="ARBA" id="ARBA00022618"/>
    </source>
</evidence>
<name>A0ABR2WB19_9FUNG</name>
<dbReference type="InterPro" id="IPR026206">
    <property type="entry name" value="HAUS3"/>
</dbReference>
<dbReference type="PANTHER" id="PTHR19378">
    <property type="entry name" value="GOLGIN- RELATED"/>
    <property type="match status" value="1"/>
</dbReference>
<feature type="domain" description="HAUS augmin-like complex subunit 3 N-terminal" evidence="11">
    <location>
        <begin position="30"/>
        <end position="279"/>
    </location>
</feature>
<accession>A0ABR2WB19</accession>
<keyword evidence="8" id="KW-0206">Cytoskeleton</keyword>
<comment type="caution">
    <text evidence="12">The sequence shown here is derived from an EMBL/GenBank/DDBJ whole genome shotgun (WGS) entry which is preliminary data.</text>
</comment>
<reference evidence="12 13" key="1">
    <citation type="submission" date="2023-04" db="EMBL/GenBank/DDBJ databases">
        <title>Genome of Basidiobolus ranarum AG-B5.</title>
        <authorList>
            <person name="Stajich J.E."/>
            <person name="Carter-House D."/>
            <person name="Gryganskyi A."/>
        </authorList>
    </citation>
    <scope>NUCLEOTIDE SEQUENCE [LARGE SCALE GENOMIC DNA]</scope>
    <source>
        <strain evidence="12 13">AG-B5</strain>
    </source>
</reference>
<comment type="similarity">
    <text evidence="2">Belongs to the HAUS3 family.</text>
</comment>
<evidence type="ECO:0000256" key="5">
    <source>
        <dbReference type="ARBA" id="ARBA00022701"/>
    </source>
</evidence>
<sequence length="598" mass="69520">MATTVGEFIDFLQQAGYPDAAGIDSKQIEWAFQAKETAPFMEWLHKNIDIETNVLLPEELEEYQALEQAGKIPQFSDDYTPEEIEPPIRSLMSHLSQECSKSVTRQQNHSHQLDKRSALLSSNLEELESRLDSMLQLESEMDQKLEQQETILKNESSKMNHTLNDIEKSVNSLISDISHERSDEPHTFLSQEIGSARKMTKQCKSFDTEFIKLVGQLFNKSEGISYYGQNLEEVLDIIDTLTEEFVQGDKSQMEHVLAEAERLVSIYPSIDKRYLDCQVEHEKCRETLRTLEEESLRLEVYGTDMLMLKHEIENFKDATIQIESSLYDDHAEISDLYDELASSKVKFPLLSTHYQSISTRQKFIAPKLEKMVELLVDQNSREQLMSLISEFEMDQFMLRYNALVALSDELDDKLQEVQARQHARAEKDSQIVTKADIMDSRDSYLHLLNRMLENQTVVEGDENATTALFTSYNTLKTKSEAFVAQINSLRSELSRCKDEIDQTVANSERAETLLRQTVYRDSCTEQILLDSKKVFDLQNEFKSQIMELKTHYKKCKEATHMDDMLFNQKGIFEWFYLKPHKLEKYIELLRKQKNESKN</sequence>
<proteinExistence type="inferred from homology"/>
<evidence type="ECO:0000256" key="10">
    <source>
        <dbReference type="SAM" id="Coils"/>
    </source>
</evidence>
<feature type="coiled-coil region" evidence="10">
    <location>
        <begin position="117"/>
        <end position="144"/>
    </location>
</feature>
<keyword evidence="7 10" id="KW-0175">Coiled coil</keyword>
<evidence type="ECO:0000256" key="7">
    <source>
        <dbReference type="ARBA" id="ARBA00023054"/>
    </source>
</evidence>
<protein>
    <recommendedName>
        <fullName evidence="11">HAUS augmin-like complex subunit 3 N-terminal domain-containing protein</fullName>
    </recommendedName>
</protein>
<evidence type="ECO:0000313" key="12">
    <source>
        <dbReference type="EMBL" id="KAK9729087.1"/>
    </source>
</evidence>
<evidence type="ECO:0000256" key="9">
    <source>
        <dbReference type="ARBA" id="ARBA00023306"/>
    </source>
</evidence>
<keyword evidence="4" id="KW-0132">Cell division</keyword>
<evidence type="ECO:0000313" key="13">
    <source>
        <dbReference type="Proteomes" id="UP001479436"/>
    </source>
</evidence>
<evidence type="ECO:0000256" key="1">
    <source>
        <dbReference type="ARBA" id="ARBA00004186"/>
    </source>
</evidence>
<evidence type="ECO:0000259" key="11">
    <source>
        <dbReference type="Pfam" id="PF14932"/>
    </source>
</evidence>
<keyword evidence="5" id="KW-0493">Microtubule</keyword>
<dbReference type="PANTHER" id="PTHR19378:SF0">
    <property type="entry name" value="HAUS AUGMIN-LIKE COMPLEX SUBUNIT 3"/>
    <property type="match status" value="1"/>
</dbReference>
<evidence type="ECO:0000256" key="3">
    <source>
        <dbReference type="ARBA" id="ARBA00022490"/>
    </source>
</evidence>
<evidence type="ECO:0000256" key="8">
    <source>
        <dbReference type="ARBA" id="ARBA00023212"/>
    </source>
</evidence>